<evidence type="ECO:0000313" key="2">
    <source>
        <dbReference type="Proteomes" id="UP000785679"/>
    </source>
</evidence>
<organism evidence="1 2">
    <name type="scientific">Halteria grandinella</name>
    <dbReference type="NCBI Taxonomy" id="5974"/>
    <lineage>
        <taxon>Eukaryota</taxon>
        <taxon>Sar</taxon>
        <taxon>Alveolata</taxon>
        <taxon>Ciliophora</taxon>
        <taxon>Intramacronucleata</taxon>
        <taxon>Spirotrichea</taxon>
        <taxon>Stichotrichia</taxon>
        <taxon>Sporadotrichida</taxon>
        <taxon>Halteriidae</taxon>
        <taxon>Halteria</taxon>
    </lineage>
</organism>
<gene>
    <name evidence="1" type="ORF">FGO68_gene13022</name>
</gene>
<proteinExistence type="predicted"/>
<sequence>MTNMITISTSFLNQLSHLRLPHQDSTQHLISISNHQRSRSKSLGQHSQNYRPYLQLLTILNEFNRLRSSYLKQLLVMMRKQQNNQLIQSIQRTQMWTMQNSKLQT</sequence>
<name>A0A8J8NTU5_HALGN</name>
<comment type="caution">
    <text evidence="1">The sequence shown here is derived from an EMBL/GenBank/DDBJ whole genome shotgun (WGS) entry which is preliminary data.</text>
</comment>
<reference evidence="1" key="1">
    <citation type="submission" date="2019-06" db="EMBL/GenBank/DDBJ databases">
        <authorList>
            <person name="Zheng W."/>
        </authorList>
    </citation>
    <scope>NUCLEOTIDE SEQUENCE</scope>
    <source>
        <strain evidence="1">QDHG01</strain>
    </source>
</reference>
<dbReference type="EMBL" id="RRYP01006718">
    <property type="protein sequence ID" value="TNV80998.1"/>
    <property type="molecule type" value="Genomic_DNA"/>
</dbReference>
<evidence type="ECO:0000313" key="1">
    <source>
        <dbReference type="EMBL" id="TNV80998.1"/>
    </source>
</evidence>
<dbReference type="Proteomes" id="UP000785679">
    <property type="component" value="Unassembled WGS sequence"/>
</dbReference>
<keyword evidence="2" id="KW-1185">Reference proteome</keyword>
<dbReference type="AlphaFoldDB" id="A0A8J8NTU5"/>
<protein>
    <submittedName>
        <fullName evidence="1">Uncharacterized protein</fullName>
    </submittedName>
</protein>
<accession>A0A8J8NTU5</accession>